<proteinExistence type="inferred from homology"/>
<keyword evidence="9" id="KW-1185">Reference proteome</keyword>
<evidence type="ECO:0000259" key="7">
    <source>
        <dbReference type="PROSITE" id="PS50011"/>
    </source>
</evidence>
<comment type="caution">
    <text evidence="8">The sequence shown here is derived from an EMBL/GenBank/DDBJ whole genome shotgun (WGS) entry which is preliminary data.</text>
</comment>
<keyword evidence="5 6" id="KW-0067">ATP-binding</keyword>
<evidence type="ECO:0000313" key="9">
    <source>
        <dbReference type="Proteomes" id="UP001050691"/>
    </source>
</evidence>
<gene>
    <name evidence="8" type="ORF">Clacol_002450</name>
</gene>
<dbReference type="GO" id="GO:0004709">
    <property type="term" value="F:MAP kinase kinase kinase activity"/>
    <property type="evidence" value="ECO:0007669"/>
    <property type="project" value="UniProtKB-ARBA"/>
</dbReference>
<dbReference type="Proteomes" id="UP001050691">
    <property type="component" value="Unassembled WGS sequence"/>
</dbReference>
<keyword evidence="4" id="KW-0418">Kinase</keyword>
<reference evidence="8" key="1">
    <citation type="submission" date="2021-10" db="EMBL/GenBank/DDBJ databases">
        <title>De novo Genome Assembly of Clathrus columnatus (Basidiomycota, Fungi) Using Illumina and Nanopore Sequence Data.</title>
        <authorList>
            <person name="Ogiso-Tanaka E."/>
            <person name="Itagaki H."/>
            <person name="Hosoya T."/>
            <person name="Hosaka K."/>
        </authorList>
    </citation>
    <scope>NUCLEOTIDE SEQUENCE</scope>
    <source>
        <strain evidence="8">MO-923</strain>
    </source>
</reference>
<sequence>MHEESLSNSTSDTSNINSSTFKWIKGEQIGKGRYGTVYLGLNAITGELMAVKQVQVPKATTDDSKEMDAFAAENDILKDLDHPNIVQHLGFERSVDYLNIFLEYVPGGSIGGCIQKYGQFDSDTVRSFTSQILAGLEYLYSRGISHRNLTIDNILVTHSGGCKISVSSNHTSSGHDTNMDIWYLGCAFLEMWAGKRLWDQSTISAMYKLRSEQTPSLPDDVKLDELGDDFRRKCFLLDENEPTATELKEHPFLLTRNGTPNPSNPPL</sequence>
<dbReference type="PROSITE" id="PS50011">
    <property type="entry name" value="PROTEIN_KINASE_DOM"/>
    <property type="match status" value="1"/>
</dbReference>
<evidence type="ECO:0000256" key="5">
    <source>
        <dbReference type="ARBA" id="ARBA00022840"/>
    </source>
</evidence>
<feature type="domain" description="Protein kinase" evidence="7">
    <location>
        <begin position="23"/>
        <end position="267"/>
    </location>
</feature>
<keyword evidence="2" id="KW-0808">Transferase</keyword>
<dbReference type="InterPro" id="IPR011009">
    <property type="entry name" value="Kinase-like_dom_sf"/>
</dbReference>
<evidence type="ECO:0000256" key="2">
    <source>
        <dbReference type="ARBA" id="ARBA00022679"/>
    </source>
</evidence>
<dbReference type="FunFam" id="3.30.200.20:FF:000387">
    <property type="entry name" value="Serine/threonine-protein kinase STE11"/>
    <property type="match status" value="1"/>
</dbReference>
<evidence type="ECO:0000313" key="8">
    <source>
        <dbReference type="EMBL" id="GJJ08241.1"/>
    </source>
</evidence>
<name>A0AAV5A6R8_9AGAM</name>
<dbReference type="Pfam" id="PF00069">
    <property type="entry name" value="Pkinase"/>
    <property type="match status" value="1"/>
</dbReference>
<comment type="similarity">
    <text evidence="1">Belongs to the protein kinase superfamily. STE Ser/Thr protein kinase family. MAP kinase kinase kinase subfamily.</text>
</comment>
<dbReference type="Gene3D" id="1.10.510.10">
    <property type="entry name" value="Transferase(Phosphotransferase) domain 1"/>
    <property type="match status" value="2"/>
</dbReference>
<evidence type="ECO:0000256" key="6">
    <source>
        <dbReference type="PROSITE-ProRule" id="PRU10141"/>
    </source>
</evidence>
<evidence type="ECO:0000256" key="1">
    <source>
        <dbReference type="ARBA" id="ARBA00006529"/>
    </source>
</evidence>
<feature type="binding site" evidence="6">
    <location>
        <position position="52"/>
    </location>
    <ligand>
        <name>ATP</name>
        <dbReference type="ChEBI" id="CHEBI:30616"/>
    </ligand>
</feature>
<dbReference type="EMBL" id="BPWL01000003">
    <property type="protein sequence ID" value="GJJ08241.1"/>
    <property type="molecule type" value="Genomic_DNA"/>
</dbReference>
<keyword evidence="3 6" id="KW-0547">Nucleotide-binding</keyword>
<dbReference type="InterPro" id="IPR000719">
    <property type="entry name" value="Prot_kinase_dom"/>
</dbReference>
<dbReference type="InterPro" id="IPR017441">
    <property type="entry name" value="Protein_kinase_ATP_BS"/>
</dbReference>
<dbReference type="PROSITE" id="PS00107">
    <property type="entry name" value="PROTEIN_KINASE_ATP"/>
    <property type="match status" value="1"/>
</dbReference>
<dbReference type="SUPFAM" id="SSF56112">
    <property type="entry name" value="Protein kinase-like (PK-like)"/>
    <property type="match status" value="1"/>
</dbReference>
<evidence type="ECO:0000256" key="4">
    <source>
        <dbReference type="ARBA" id="ARBA00022777"/>
    </source>
</evidence>
<protein>
    <recommendedName>
        <fullName evidence="7">Protein kinase domain-containing protein</fullName>
    </recommendedName>
</protein>
<accession>A0AAV5A6R8</accession>
<dbReference type="AlphaFoldDB" id="A0AAV5A6R8"/>
<dbReference type="InterPro" id="IPR050538">
    <property type="entry name" value="MAP_kinase_kinase_kinase"/>
</dbReference>
<dbReference type="GO" id="GO:0005524">
    <property type="term" value="F:ATP binding"/>
    <property type="evidence" value="ECO:0007669"/>
    <property type="project" value="UniProtKB-UniRule"/>
</dbReference>
<dbReference type="PANTHER" id="PTHR48016">
    <property type="entry name" value="MAP KINASE KINASE KINASE SSK2-RELATED-RELATED"/>
    <property type="match status" value="1"/>
</dbReference>
<organism evidence="8 9">
    <name type="scientific">Clathrus columnatus</name>
    <dbReference type="NCBI Taxonomy" id="1419009"/>
    <lineage>
        <taxon>Eukaryota</taxon>
        <taxon>Fungi</taxon>
        <taxon>Dikarya</taxon>
        <taxon>Basidiomycota</taxon>
        <taxon>Agaricomycotina</taxon>
        <taxon>Agaricomycetes</taxon>
        <taxon>Phallomycetidae</taxon>
        <taxon>Phallales</taxon>
        <taxon>Clathraceae</taxon>
        <taxon>Clathrus</taxon>
    </lineage>
</organism>
<evidence type="ECO:0000256" key="3">
    <source>
        <dbReference type="ARBA" id="ARBA00022741"/>
    </source>
</evidence>
<dbReference type="PANTHER" id="PTHR48016:SF48">
    <property type="entry name" value="SERINE_THREONINE-PROTEIN KINASE BCK1_SLK1_SSP31"/>
    <property type="match status" value="1"/>
</dbReference>